<dbReference type="VEuPathDB" id="FungiDB:HCDG_03392"/>
<reference evidence="2" key="1">
    <citation type="submission" date="2009-05" db="EMBL/GenBank/DDBJ databases">
        <title>The genome sequence of Ajellomyces capsulatus strain H143.</title>
        <authorList>
            <person name="Champion M."/>
            <person name="Cuomo C.A."/>
            <person name="Ma L.-J."/>
            <person name="Henn M.R."/>
            <person name="Sil A."/>
            <person name="Goldman B."/>
            <person name="Young S.K."/>
            <person name="Kodira C.D."/>
            <person name="Zeng Q."/>
            <person name="Koehrsen M."/>
            <person name="Alvarado L."/>
            <person name="Berlin A.M."/>
            <person name="Borenstein D."/>
            <person name="Chen Z."/>
            <person name="Engels R."/>
            <person name="Freedman E."/>
            <person name="Gellesch M."/>
            <person name="Goldberg J."/>
            <person name="Griggs A."/>
            <person name="Gujja S."/>
            <person name="Heiman D.I."/>
            <person name="Hepburn T.A."/>
            <person name="Howarth C."/>
            <person name="Jen D."/>
            <person name="Larson L."/>
            <person name="Lewis B."/>
            <person name="Mehta T."/>
            <person name="Park D."/>
            <person name="Pearson M."/>
            <person name="Roberts A."/>
            <person name="Saif S."/>
            <person name="Shea T.D."/>
            <person name="Shenoy N."/>
            <person name="Sisk P."/>
            <person name="Stolte C."/>
            <person name="Sykes S."/>
            <person name="Walk T."/>
            <person name="White J."/>
            <person name="Yandava C."/>
            <person name="Klein B."/>
            <person name="McEwen J.G."/>
            <person name="Puccia R."/>
            <person name="Goldman G.H."/>
            <person name="Felipe M.S."/>
            <person name="Nino-Vega G."/>
            <person name="San-Blas G."/>
            <person name="Taylor J.W."/>
            <person name="Mendoza L."/>
            <person name="Galagan J.E."/>
            <person name="Nusbaum C."/>
            <person name="Birren B.W."/>
        </authorList>
    </citation>
    <scope>NUCLEOTIDE SEQUENCE [LARGE SCALE GENOMIC DNA]</scope>
    <source>
        <strain evidence="2">H143</strain>
    </source>
</reference>
<evidence type="ECO:0000313" key="2">
    <source>
        <dbReference type="Proteomes" id="UP000002624"/>
    </source>
</evidence>
<protein>
    <submittedName>
        <fullName evidence="1">Uncharacterized protein</fullName>
    </submittedName>
</protein>
<dbReference type="EMBL" id="GG692422">
    <property type="protein sequence ID" value="EER41933.1"/>
    <property type="molecule type" value="Genomic_DNA"/>
</dbReference>
<evidence type="ECO:0000313" key="1">
    <source>
        <dbReference type="EMBL" id="EER41933.1"/>
    </source>
</evidence>
<sequence>MCSSRSSRFNHVFPFSSTSERNLRMPWCVLPPPYRHRCESCE</sequence>
<gene>
    <name evidence="1" type="ORF">HCDG_03392</name>
</gene>
<proteinExistence type="predicted"/>
<name>C6HBJ3_AJECH</name>
<organism evidence="1 2">
    <name type="scientific">Ajellomyces capsulatus (strain H143)</name>
    <name type="common">Darling's disease fungus</name>
    <name type="synonym">Histoplasma capsulatum</name>
    <dbReference type="NCBI Taxonomy" id="544712"/>
    <lineage>
        <taxon>Eukaryota</taxon>
        <taxon>Fungi</taxon>
        <taxon>Dikarya</taxon>
        <taxon>Ascomycota</taxon>
        <taxon>Pezizomycotina</taxon>
        <taxon>Eurotiomycetes</taxon>
        <taxon>Eurotiomycetidae</taxon>
        <taxon>Onygenales</taxon>
        <taxon>Ajellomycetaceae</taxon>
        <taxon>Histoplasma</taxon>
    </lineage>
</organism>
<accession>C6HBJ3</accession>
<dbReference type="AlphaFoldDB" id="C6HBJ3"/>
<dbReference type="Proteomes" id="UP000002624">
    <property type="component" value="Unassembled WGS sequence"/>
</dbReference>
<dbReference type="HOGENOM" id="CLU_3260404_0_0_1"/>